<dbReference type="HOGENOM" id="CLU_1249971_0_0_10"/>
<sequence length="221" mass="26043">MKSAIIALTEYPDYEKYDKTTNSFDEMGRFRDESIRNNDICPMIRHNEKYLDTIYKYYPKDLDPGDQEYQESAEYIAFLKLKERCASDTGLFDNLCRVIAEERKVNVAERINFSYIAQFYLLERIGYAKLDSCTFIISGMEKVYSVYLRSDLTKVTTLEGIRSQGELDLINDIIKHINRIYPDYVPFDMDFYHTRVPGIMSSGRYNDQSTYFECLLSNTIY</sequence>
<gene>
    <name evidence="1" type="ordered locus">Sph21_4178</name>
</gene>
<dbReference type="AlphaFoldDB" id="F4C2M9"/>
<dbReference type="OrthoDB" id="10009689at2"/>
<reference evidence="1" key="1">
    <citation type="submission" date="2011-03" db="EMBL/GenBank/DDBJ databases">
        <title>Complete sequence of Sphingobacterium sp. 21.</title>
        <authorList>
            <consortium name="US DOE Joint Genome Institute"/>
            <person name="Lucas S."/>
            <person name="Copeland A."/>
            <person name="Lapidus A."/>
            <person name="Cheng J.-F."/>
            <person name="Goodwin L."/>
            <person name="Pitluck S."/>
            <person name="Davenport K."/>
            <person name="Detter J.C."/>
            <person name="Han C."/>
            <person name="Tapia R."/>
            <person name="Land M."/>
            <person name="Hauser L."/>
            <person name="Kyrpides N."/>
            <person name="Ivanova N."/>
            <person name="Ovchinnikova G."/>
            <person name="Pagani I."/>
            <person name="Siebers A.K."/>
            <person name="Allgaier M."/>
            <person name="Thelen M.P."/>
            <person name="Hugenholtz P."/>
            <person name="Woyke T."/>
        </authorList>
    </citation>
    <scope>NUCLEOTIDE SEQUENCE</scope>
    <source>
        <strain evidence="1">21</strain>
    </source>
</reference>
<name>F4C2M9_SPHS2</name>
<organism evidence="1">
    <name type="scientific">Sphingobacterium sp. (strain 21)</name>
    <dbReference type="NCBI Taxonomy" id="743722"/>
    <lineage>
        <taxon>Bacteria</taxon>
        <taxon>Pseudomonadati</taxon>
        <taxon>Bacteroidota</taxon>
        <taxon>Sphingobacteriia</taxon>
        <taxon>Sphingobacteriales</taxon>
        <taxon>Sphingobacteriaceae</taxon>
        <taxon>Sphingobacterium</taxon>
    </lineage>
</organism>
<evidence type="ECO:0000313" key="1">
    <source>
        <dbReference type="EMBL" id="ADZ80708.1"/>
    </source>
</evidence>
<dbReference type="EMBL" id="CP002584">
    <property type="protein sequence ID" value="ADZ80708.1"/>
    <property type="molecule type" value="Genomic_DNA"/>
</dbReference>
<accession>F4C2M9</accession>
<dbReference type="PATRIC" id="fig|743722.3.peg.4449"/>
<proteinExistence type="predicted"/>
<protein>
    <submittedName>
        <fullName evidence="1">Uncharacterized protein</fullName>
    </submittedName>
</protein>
<dbReference type="KEGG" id="shg:Sph21_4178"/>